<dbReference type="RefSeq" id="WP_262566204.1">
    <property type="nucleotide sequence ID" value="NZ_JAPFCC010000001.1"/>
</dbReference>
<dbReference type="EMBL" id="JAPFCC010000001">
    <property type="protein sequence ID" value="MCW7551132.1"/>
    <property type="molecule type" value="Genomic_DNA"/>
</dbReference>
<keyword evidence="4" id="KW-1185">Reference proteome</keyword>
<dbReference type="InterPro" id="IPR010269">
    <property type="entry name" value="T6SS_TssC-like"/>
</dbReference>
<feature type="domain" description="TssC1 N-terminal" evidence="1">
    <location>
        <begin position="20"/>
        <end position="315"/>
    </location>
</feature>
<gene>
    <name evidence="3" type="ORF">NX722_00350</name>
</gene>
<accession>A0ABT3MP37</accession>
<feature type="domain" description="TssC1 C-terminal" evidence="2">
    <location>
        <begin position="322"/>
        <end position="428"/>
    </location>
</feature>
<dbReference type="PANTHER" id="PTHR35565">
    <property type="entry name" value="CYTOPLASMIC PROTEIN-RELATED"/>
    <property type="match status" value="1"/>
</dbReference>
<dbReference type="Proteomes" id="UP001209854">
    <property type="component" value="Unassembled WGS sequence"/>
</dbReference>
<dbReference type="Pfam" id="PF18945">
    <property type="entry name" value="VipB_2"/>
    <property type="match status" value="1"/>
</dbReference>
<reference evidence="3 4" key="1">
    <citation type="submission" date="2022-10" db="EMBL/GenBank/DDBJ databases">
        <title>High-quality genome sequences of two octocoral-associated bacteria, Endozoicomonas euniceicola EF212 and Endozoicomonas gorgoniicola PS125.</title>
        <authorList>
            <person name="Chiou Y.-J."/>
            <person name="Chen Y.-H."/>
        </authorList>
    </citation>
    <scope>NUCLEOTIDE SEQUENCE [LARGE SCALE GENOMIC DNA]</scope>
    <source>
        <strain evidence="3 4">PS125</strain>
    </source>
</reference>
<organism evidence="3 4">
    <name type="scientific">Endozoicomonas gorgoniicola</name>
    <dbReference type="NCBI Taxonomy" id="1234144"/>
    <lineage>
        <taxon>Bacteria</taxon>
        <taxon>Pseudomonadati</taxon>
        <taxon>Pseudomonadota</taxon>
        <taxon>Gammaproteobacteria</taxon>
        <taxon>Oceanospirillales</taxon>
        <taxon>Endozoicomonadaceae</taxon>
        <taxon>Endozoicomonas</taxon>
    </lineage>
</organism>
<evidence type="ECO:0000313" key="4">
    <source>
        <dbReference type="Proteomes" id="UP001209854"/>
    </source>
</evidence>
<dbReference type="Pfam" id="PF05943">
    <property type="entry name" value="VipB"/>
    <property type="match status" value="1"/>
</dbReference>
<dbReference type="InterPro" id="IPR044032">
    <property type="entry name" value="TssC1_C"/>
</dbReference>
<protein>
    <submittedName>
        <fullName evidence="3">Type VI secretion system contractile sheath large subunit</fullName>
    </submittedName>
</protein>
<evidence type="ECO:0000313" key="3">
    <source>
        <dbReference type="EMBL" id="MCW7551132.1"/>
    </source>
</evidence>
<evidence type="ECO:0000259" key="2">
    <source>
        <dbReference type="Pfam" id="PF18945"/>
    </source>
</evidence>
<proteinExistence type="predicted"/>
<name>A0ABT3MP37_9GAMM</name>
<evidence type="ECO:0000259" key="1">
    <source>
        <dbReference type="Pfam" id="PF05943"/>
    </source>
</evidence>
<sequence>MRLFSPEQERKFQAEALIQKLVAGIDEMVTLQLNVIIQHPAYKRLEALWRGLWYMLETVPAYQLGKVLHVRILDLSWEELANDLDVGVSIRSSVLHRLIYEQELNTLGGQPFGLLLVDHPVSSEMDEISGSDDFHLLQLLGELGHQALCPVILPVARNFLGTDDINVWSDQLRVKRILGSNDFLGWRHLRTQSVSQFLGLTLPEHLLRTPWQACYQNIHFNEYSVSDKGGDHLWGSSAFAFAGNVMKEFNRIRWFGFLRESESGGAMVDPPVGSPPAARIRLTDSLEEFYSDQGFIPLATCYLTQELAFFNNRSVFIPPADNDDWRILSMIQTTLIGCRFGHYLKVLIRERIGSYRSAEACEQDLNDWLQGYVSNVEYADAQILARYPLRRASAKISGDANLGIYHCQVELQPQYQFDAINTHIVLKADTSELAAHFAPSHFAKTATRIQGGRS</sequence>
<comment type="caution">
    <text evidence="3">The sequence shown here is derived from an EMBL/GenBank/DDBJ whole genome shotgun (WGS) entry which is preliminary data.</text>
</comment>
<dbReference type="InterPro" id="IPR044031">
    <property type="entry name" value="TssC1_N"/>
</dbReference>
<dbReference type="PANTHER" id="PTHR35565:SF1">
    <property type="entry name" value="TYPE VI SECRETION SYSTEM CONTRACTILE SHEATH LARGE SUBUNIT"/>
    <property type="match status" value="1"/>
</dbReference>